<gene>
    <name evidence="2" type="ORF">METZ01_LOCUS357923</name>
</gene>
<accession>A0A382S578</accession>
<dbReference type="SUPFAM" id="SSF54593">
    <property type="entry name" value="Glyoxalase/Bleomycin resistance protein/Dihydroxybiphenyl dioxygenase"/>
    <property type="match status" value="1"/>
</dbReference>
<feature type="domain" description="Glyoxalase-like" evidence="1">
    <location>
        <begin position="9"/>
        <end position="172"/>
    </location>
</feature>
<name>A0A382S578_9ZZZZ</name>
<dbReference type="Gene3D" id="3.10.180.10">
    <property type="entry name" value="2,3-Dihydroxybiphenyl 1,2-Dioxygenase, domain 1"/>
    <property type="match status" value="1"/>
</dbReference>
<dbReference type="InterPro" id="IPR025870">
    <property type="entry name" value="Glyoxalase-like_dom"/>
</dbReference>
<evidence type="ECO:0000259" key="1">
    <source>
        <dbReference type="Pfam" id="PF13468"/>
    </source>
</evidence>
<dbReference type="EMBL" id="UINC01126532">
    <property type="protein sequence ID" value="SVD05069.1"/>
    <property type="molecule type" value="Genomic_DNA"/>
</dbReference>
<protein>
    <recommendedName>
        <fullName evidence="1">Glyoxalase-like domain-containing protein</fullName>
    </recommendedName>
</protein>
<organism evidence="2">
    <name type="scientific">marine metagenome</name>
    <dbReference type="NCBI Taxonomy" id="408172"/>
    <lineage>
        <taxon>unclassified sequences</taxon>
        <taxon>metagenomes</taxon>
        <taxon>ecological metagenomes</taxon>
    </lineage>
</organism>
<dbReference type="Pfam" id="PF13468">
    <property type="entry name" value="Glyoxalase_3"/>
    <property type="match status" value="1"/>
</dbReference>
<dbReference type="AlphaFoldDB" id="A0A382S578"/>
<dbReference type="InterPro" id="IPR029068">
    <property type="entry name" value="Glyas_Bleomycin-R_OHBP_Dase"/>
</dbReference>
<reference evidence="2" key="1">
    <citation type="submission" date="2018-05" db="EMBL/GenBank/DDBJ databases">
        <authorList>
            <person name="Lanie J.A."/>
            <person name="Ng W.-L."/>
            <person name="Kazmierczak K.M."/>
            <person name="Andrzejewski T.M."/>
            <person name="Davidsen T.M."/>
            <person name="Wayne K.J."/>
            <person name="Tettelin H."/>
            <person name="Glass J.I."/>
            <person name="Rusch D."/>
            <person name="Podicherti R."/>
            <person name="Tsui H.-C.T."/>
            <person name="Winkler M.E."/>
        </authorList>
    </citation>
    <scope>NUCLEOTIDE SEQUENCE</scope>
</reference>
<evidence type="ECO:0000313" key="2">
    <source>
        <dbReference type="EMBL" id="SVD05069.1"/>
    </source>
</evidence>
<proteinExistence type="predicted"/>
<sequence length="215" mass="23117">MTPVFPCVLDHLVIGARSLEEGRSFVADLLGVSPVAGGTHPHMGTHNVLLSLGGSVYLEVIAVDPEAEPPDRPRWFSLDNPKTLQALKQGPRLLTWVARAPDIAGLKRLSPYATCKVCEMSRGDLRWLFAFTEDGECPGGGLLPHVIEWRGSAHPTDVLPASGCHFSALRGHFDDSDSDTLARMGLESIFTGQTSGQAGQRLSAVIKTPRGEITL</sequence>